<evidence type="ECO:0000256" key="1">
    <source>
        <dbReference type="ARBA" id="ARBA00001971"/>
    </source>
</evidence>
<dbReference type="AlphaFoldDB" id="A0A8D0DGT4"/>
<evidence type="ECO:0000256" key="9">
    <source>
        <dbReference type="ARBA" id="ARBA00023002"/>
    </source>
</evidence>
<dbReference type="GO" id="GO:0005506">
    <property type="term" value="F:iron ion binding"/>
    <property type="evidence" value="ECO:0007669"/>
    <property type="project" value="InterPro"/>
</dbReference>
<dbReference type="PRINTS" id="PR00385">
    <property type="entry name" value="P450"/>
</dbReference>
<dbReference type="InterPro" id="IPR036396">
    <property type="entry name" value="Cyt_P450_sf"/>
</dbReference>
<feature type="binding site" description="axial binding residue" evidence="13">
    <location>
        <position position="438"/>
    </location>
    <ligand>
        <name>heme</name>
        <dbReference type="ChEBI" id="CHEBI:30413"/>
    </ligand>
    <ligandPart>
        <name>Fe</name>
        <dbReference type="ChEBI" id="CHEBI:18248"/>
    </ligandPart>
</feature>
<protein>
    <recommendedName>
        <fullName evidence="17">Cytochrome P450</fullName>
    </recommendedName>
</protein>
<dbReference type="GO" id="GO:0008392">
    <property type="term" value="F:arachidonate epoxygenase activity"/>
    <property type="evidence" value="ECO:0007669"/>
    <property type="project" value="TreeGrafter"/>
</dbReference>
<keyword evidence="8" id="KW-0492">Microsome</keyword>
<dbReference type="PRINTS" id="PR00463">
    <property type="entry name" value="EP450I"/>
</dbReference>
<dbReference type="InterPro" id="IPR001128">
    <property type="entry name" value="Cyt_P450"/>
</dbReference>
<name>A0A8D0DGT4_SALMN</name>
<evidence type="ECO:0000256" key="13">
    <source>
        <dbReference type="PIRSR" id="PIRSR602401-1"/>
    </source>
</evidence>
<reference evidence="15" key="2">
    <citation type="submission" date="2025-09" db="UniProtKB">
        <authorList>
            <consortium name="Ensembl"/>
        </authorList>
    </citation>
    <scope>IDENTIFICATION</scope>
</reference>
<evidence type="ECO:0000256" key="6">
    <source>
        <dbReference type="ARBA" id="ARBA00022723"/>
    </source>
</evidence>
<evidence type="ECO:0000256" key="12">
    <source>
        <dbReference type="ARBA" id="ARBA00023136"/>
    </source>
</evidence>
<dbReference type="InterPro" id="IPR002401">
    <property type="entry name" value="Cyt_P450_E_grp-I"/>
</dbReference>
<keyword evidence="10 13" id="KW-0408">Iron</keyword>
<evidence type="ECO:0000256" key="11">
    <source>
        <dbReference type="ARBA" id="ARBA00023033"/>
    </source>
</evidence>
<dbReference type="GO" id="GO:0020037">
    <property type="term" value="F:heme binding"/>
    <property type="evidence" value="ECO:0007669"/>
    <property type="project" value="InterPro"/>
</dbReference>
<reference evidence="15" key="1">
    <citation type="submission" date="2025-08" db="UniProtKB">
        <authorList>
            <consortium name="Ensembl"/>
        </authorList>
    </citation>
    <scope>IDENTIFICATION</scope>
</reference>
<dbReference type="Pfam" id="PF00067">
    <property type="entry name" value="p450"/>
    <property type="match status" value="1"/>
</dbReference>
<keyword evidence="6 13" id="KW-0479">Metal-binding</keyword>
<evidence type="ECO:0000256" key="4">
    <source>
        <dbReference type="ARBA" id="ARBA00010617"/>
    </source>
</evidence>
<dbReference type="PROSITE" id="PS00086">
    <property type="entry name" value="CYTOCHROME_P450"/>
    <property type="match status" value="1"/>
</dbReference>
<comment type="subcellular location">
    <subcellularLocation>
        <location evidence="3">Endoplasmic reticulum membrane</location>
    </subcellularLocation>
    <subcellularLocation>
        <location evidence="2">Microsome membrane</location>
    </subcellularLocation>
</comment>
<evidence type="ECO:0000256" key="5">
    <source>
        <dbReference type="ARBA" id="ARBA00022617"/>
    </source>
</evidence>
<sequence>MEPVSIASLVLLGTCCILLLWKWRSKASHGHLPPGPTPLPILGNYFQVGRKNMIQSLEKMSKAYGPVFTVYLGLRRVVVLCSYSVVKEALVDHGEEFSGRGQLPDFSKDFKEHGISFANGERWRTLRRFSLSTLRNFGMGKRSLEERIQEEAQCLVEEFRKKQGMPFDPTLTLSHAISNVICSIVFGDRFEYSDEKFLTLSRLITERFRASSSPAAKLYNFFPEILEKVPGPHHRGSQYSQKIIDFIEERIKMQQATLDPHDPQNFIDCFLVKMEQEKHNPDSEFCMDNLVMSTFNLFFGGTETISTTLRFCFLFLMKFPEVQAKIHEEIDRVIESTRAPSSEDRQRMPYMEAVIHEVQRLSDILPMSLPHAVTRDTCFRGFLIPKGTYVYPLLSTVHSDPTQHVDPEAFDPGRFLDSSGSFKKVEAFMPFSAGKRLCLGQGLARTELFLFLTTILRSFTLKPLVPPSNVNVAPVAVGIGKLPGRYQLSMIARQP</sequence>
<keyword evidence="12" id="KW-0472">Membrane</keyword>
<dbReference type="GO" id="GO:0019373">
    <property type="term" value="P:epoxygenase P450 pathway"/>
    <property type="evidence" value="ECO:0007669"/>
    <property type="project" value="TreeGrafter"/>
</dbReference>
<keyword evidence="5 13" id="KW-0349">Heme</keyword>
<dbReference type="CDD" id="cd11026">
    <property type="entry name" value="CYP2"/>
    <property type="match status" value="1"/>
</dbReference>
<evidence type="ECO:0000256" key="7">
    <source>
        <dbReference type="ARBA" id="ARBA00022824"/>
    </source>
</evidence>
<dbReference type="GO" id="GO:0005789">
    <property type="term" value="C:endoplasmic reticulum membrane"/>
    <property type="evidence" value="ECO:0007669"/>
    <property type="project" value="UniProtKB-SubCell"/>
</dbReference>
<dbReference type="InterPro" id="IPR050182">
    <property type="entry name" value="Cytochrome_P450_fam2"/>
</dbReference>
<dbReference type="InterPro" id="IPR017972">
    <property type="entry name" value="Cyt_P450_CS"/>
</dbReference>
<dbReference type="GO" id="GO:0016712">
    <property type="term" value="F:oxidoreductase activity, acting on paired donors, with incorporation or reduction of molecular oxygen, reduced flavin or flavoprotein as one donor, and incorporation of one atom of oxygen"/>
    <property type="evidence" value="ECO:0007669"/>
    <property type="project" value="TreeGrafter"/>
</dbReference>
<evidence type="ECO:0000256" key="3">
    <source>
        <dbReference type="ARBA" id="ARBA00004586"/>
    </source>
</evidence>
<dbReference type="SUPFAM" id="SSF48264">
    <property type="entry name" value="Cytochrome P450"/>
    <property type="match status" value="1"/>
</dbReference>
<evidence type="ECO:0000256" key="10">
    <source>
        <dbReference type="ARBA" id="ARBA00023004"/>
    </source>
</evidence>
<accession>A0A8D0DGT4</accession>
<dbReference type="OMA" id="NTFIMAM"/>
<dbReference type="GeneTree" id="ENSGT00940000162064"/>
<dbReference type="Proteomes" id="UP000694421">
    <property type="component" value="Unplaced"/>
</dbReference>
<evidence type="ECO:0008006" key="17">
    <source>
        <dbReference type="Google" id="ProtNLM"/>
    </source>
</evidence>
<evidence type="ECO:0000313" key="15">
    <source>
        <dbReference type="Ensembl" id="ENSSMRP00000002906.1"/>
    </source>
</evidence>
<keyword evidence="11 14" id="KW-0503">Monooxygenase</keyword>
<evidence type="ECO:0000256" key="2">
    <source>
        <dbReference type="ARBA" id="ARBA00004524"/>
    </source>
</evidence>
<dbReference type="Gene3D" id="1.10.630.10">
    <property type="entry name" value="Cytochrome P450"/>
    <property type="match status" value="1"/>
</dbReference>
<comment type="similarity">
    <text evidence="4 14">Belongs to the cytochrome P450 family.</text>
</comment>
<dbReference type="PANTHER" id="PTHR24300:SF424">
    <property type="entry name" value="CYTOCHROME P450"/>
    <property type="match status" value="1"/>
</dbReference>
<dbReference type="Ensembl" id="ENSSMRT00000003482.1">
    <property type="protein sequence ID" value="ENSSMRP00000002906.1"/>
    <property type="gene ID" value="ENSSMRG00000002229.1"/>
</dbReference>
<evidence type="ECO:0000313" key="16">
    <source>
        <dbReference type="Proteomes" id="UP000694421"/>
    </source>
</evidence>
<proteinExistence type="inferred from homology"/>
<dbReference type="FunFam" id="1.10.630.10:FF:000001">
    <property type="entry name" value="Cytochrome P450, family 2"/>
    <property type="match status" value="1"/>
</dbReference>
<keyword evidence="9 14" id="KW-0560">Oxidoreductase</keyword>
<keyword evidence="16" id="KW-1185">Reference proteome</keyword>
<dbReference type="PANTHER" id="PTHR24300">
    <property type="entry name" value="CYTOCHROME P450 508A4-RELATED"/>
    <property type="match status" value="1"/>
</dbReference>
<evidence type="ECO:0000256" key="14">
    <source>
        <dbReference type="RuleBase" id="RU000461"/>
    </source>
</evidence>
<keyword evidence="7" id="KW-0256">Endoplasmic reticulum</keyword>
<comment type="cofactor">
    <cofactor evidence="1 13">
        <name>heme</name>
        <dbReference type="ChEBI" id="CHEBI:30413"/>
    </cofactor>
</comment>
<organism evidence="15 16">
    <name type="scientific">Salvator merianae</name>
    <name type="common">Argentine black and white tegu</name>
    <name type="synonym">Tupinambis merianae</name>
    <dbReference type="NCBI Taxonomy" id="96440"/>
    <lineage>
        <taxon>Eukaryota</taxon>
        <taxon>Metazoa</taxon>
        <taxon>Chordata</taxon>
        <taxon>Craniata</taxon>
        <taxon>Vertebrata</taxon>
        <taxon>Euteleostomi</taxon>
        <taxon>Lepidosauria</taxon>
        <taxon>Squamata</taxon>
        <taxon>Bifurcata</taxon>
        <taxon>Unidentata</taxon>
        <taxon>Episquamata</taxon>
        <taxon>Laterata</taxon>
        <taxon>Teiioidea</taxon>
        <taxon>Teiidae</taxon>
        <taxon>Salvator</taxon>
    </lineage>
</organism>
<evidence type="ECO:0000256" key="8">
    <source>
        <dbReference type="ARBA" id="ARBA00022848"/>
    </source>
</evidence>
<dbReference type="GO" id="GO:0006805">
    <property type="term" value="P:xenobiotic metabolic process"/>
    <property type="evidence" value="ECO:0007669"/>
    <property type="project" value="TreeGrafter"/>
</dbReference>